<reference evidence="1 2" key="1">
    <citation type="journal article" date="2023" name="Insect Mol. Biol.">
        <title>Genome sequencing provides insights into the evolution of gene families encoding plant cell wall-degrading enzymes in longhorned beetles.</title>
        <authorList>
            <person name="Shin N.R."/>
            <person name="Okamura Y."/>
            <person name="Kirsch R."/>
            <person name="Pauchet Y."/>
        </authorList>
    </citation>
    <scope>NUCLEOTIDE SEQUENCE [LARGE SCALE GENOMIC DNA]</scope>
    <source>
        <strain evidence="1">EAD_L_NR</strain>
    </source>
</reference>
<proteinExistence type="predicted"/>
<dbReference type="AlphaFoldDB" id="A0AAV8VBH9"/>
<comment type="caution">
    <text evidence="1">The sequence shown here is derived from an EMBL/GenBank/DDBJ whole genome shotgun (WGS) entry which is preliminary data.</text>
</comment>
<keyword evidence="2" id="KW-1185">Reference proteome</keyword>
<evidence type="ECO:0000313" key="2">
    <source>
        <dbReference type="Proteomes" id="UP001159042"/>
    </source>
</evidence>
<organism evidence="1 2">
    <name type="scientific">Exocentrus adspersus</name>
    <dbReference type="NCBI Taxonomy" id="1586481"/>
    <lineage>
        <taxon>Eukaryota</taxon>
        <taxon>Metazoa</taxon>
        <taxon>Ecdysozoa</taxon>
        <taxon>Arthropoda</taxon>
        <taxon>Hexapoda</taxon>
        <taxon>Insecta</taxon>
        <taxon>Pterygota</taxon>
        <taxon>Neoptera</taxon>
        <taxon>Endopterygota</taxon>
        <taxon>Coleoptera</taxon>
        <taxon>Polyphaga</taxon>
        <taxon>Cucujiformia</taxon>
        <taxon>Chrysomeloidea</taxon>
        <taxon>Cerambycidae</taxon>
        <taxon>Lamiinae</taxon>
        <taxon>Acanthocinini</taxon>
        <taxon>Exocentrus</taxon>
    </lineage>
</organism>
<protein>
    <submittedName>
        <fullName evidence="1">Uncharacterized protein</fullName>
    </submittedName>
</protein>
<accession>A0AAV8VBH9</accession>
<evidence type="ECO:0000313" key="1">
    <source>
        <dbReference type="EMBL" id="KAJ8911367.1"/>
    </source>
</evidence>
<dbReference type="EMBL" id="JANEYG010000198">
    <property type="protein sequence ID" value="KAJ8911367.1"/>
    <property type="molecule type" value="Genomic_DNA"/>
</dbReference>
<gene>
    <name evidence="1" type="ORF">NQ315_011660</name>
</gene>
<name>A0AAV8VBH9_9CUCU</name>
<sequence>MDQNRKLLLAAATDVTIIMMMAINKSRKTKTCQRKRRIWVKNWINRRLEGRGSLTMLNEELLIEDPSSYKKFLRMDNNSLEKLLNKVKVQLTKQDTVMRESISARSKLESTLRFLATGECYRALMYSTRIHESTISRFIPTVCDTIYHVLKDEYLKITLACIALHNFLATENHRYTELTGDEDKNISSIGQQSGNRSTTVAMQVRENFKDYFNSEVGPVPWQNKAISRHNM</sequence>
<dbReference type="Proteomes" id="UP001159042">
    <property type="component" value="Unassembled WGS sequence"/>
</dbReference>